<keyword evidence="2" id="KW-1185">Reference proteome</keyword>
<dbReference type="EMBL" id="CM045758">
    <property type="protein sequence ID" value="KAI8029051.1"/>
    <property type="molecule type" value="Genomic_DNA"/>
</dbReference>
<comment type="caution">
    <text evidence="1">The sequence shown here is derived from an EMBL/GenBank/DDBJ whole genome shotgun (WGS) entry which is preliminary data.</text>
</comment>
<gene>
    <name evidence="1" type="ORF">LOK49_LG01G03915</name>
</gene>
<organism evidence="1 2">
    <name type="scientific">Camellia lanceoleosa</name>
    <dbReference type="NCBI Taxonomy" id="1840588"/>
    <lineage>
        <taxon>Eukaryota</taxon>
        <taxon>Viridiplantae</taxon>
        <taxon>Streptophyta</taxon>
        <taxon>Embryophyta</taxon>
        <taxon>Tracheophyta</taxon>
        <taxon>Spermatophyta</taxon>
        <taxon>Magnoliopsida</taxon>
        <taxon>eudicotyledons</taxon>
        <taxon>Gunneridae</taxon>
        <taxon>Pentapetalae</taxon>
        <taxon>asterids</taxon>
        <taxon>Ericales</taxon>
        <taxon>Theaceae</taxon>
        <taxon>Camellia</taxon>
    </lineage>
</organism>
<accession>A0ACC0IXX8</accession>
<dbReference type="Proteomes" id="UP001060215">
    <property type="component" value="Chromosome 1"/>
</dbReference>
<evidence type="ECO:0000313" key="2">
    <source>
        <dbReference type="Proteomes" id="UP001060215"/>
    </source>
</evidence>
<reference evidence="1 2" key="1">
    <citation type="journal article" date="2022" name="Plant J.">
        <title>Chromosome-level genome of Camellia lanceoleosa provides a valuable resource for understanding genome evolution and self-incompatibility.</title>
        <authorList>
            <person name="Gong W."/>
            <person name="Xiao S."/>
            <person name="Wang L."/>
            <person name="Liao Z."/>
            <person name="Chang Y."/>
            <person name="Mo W."/>
            <person name="Hu G."/>
            <person name="Li W."/>
            <person name="Zhao G."/>
            <person name="Zhu H."/>
            <person name="Hu X."/>
            <person name="Ji K."/>
            <person name="Xiang X."/>
            <person name="Song Q."/>
            <person name="Yuan D."/>
            <person name="Jin S."/>
            <person name="Zhang L."/>
        </authorList>
    </citation>
    <scope>NUCLEOTIDE SEQUENCE [LARGE SCALE GENOMIC DNA]</scope>
    <source>
        <strain evidence="1">SQ_2022a</strain>
    </source>
</reference>
<name>A0ACC0IXX8_9ERIC</name>
<sequence>MAMKAMLYVLAYMLVLTAKAMAHAPAYAPANTPPVLTPKKAPAYAPMPHVYPPVKSESPAPPEYHGCSDGCWHYCDKHHTMGEHKKRYCERICAACCKKYKCFPSDGKTCTGWDEIVYHGTPINTLWLLLLYYFTMGSKTMLFLLASFLVLTTRVSCNDEEFLTEATYAKVLVPAPAHSPVKAPVPAQVPVKAPATIPPVKPPVLPAPPVNAPPTKPPPRTRIECIPLCVERCKLHSRKRLCLRACMTCCDRCKCVPPGTYGNREQCGKCYTDMTTHGGKFKCP</sequence>
<proteinExistence type="predicted"/>
<protein>
    <submittedName>
        <fullName evidence="1">Gibberellin-regulated protein 14</fullName>
    </submittedName>
</protein>
<evidence type="ECO:0000313" key="1">
    <source>
        <dbReference type="EMBL" id="KAI8029051.1"/>
    </source>
</evidence>